<proteinExistence type="predicted"/>
<protein>
    <submittedName>
        <fullName evidence="2">Terminase family protein</fullName>
    </submittedName>
</protein>
<evidence type="ECO:0000313" key="3">
    <source>
        <dbReference type="Proteomes" id="UP000674234"/>
    </source>
</evidence>
<comment type="caution">
    <text evidence="2">The sequence shown here is derived from an EMBL/GenBank/DDBJ whole genome shotgun (WGS) entry which is preliminary data.</text>
</comment>
<evidence type="ECO:0000256" key="1">
    <source>
        <dbReference type="SAM" id="MobiDB-lite"/>
    </source>
</evidence>
<name>A0A941AI66_9ACTN</name>
<organism evidence="2 3">
    <name type="scientific">Microbispora oryzae</name>
    <dbReference type="NCBI Taxonomy" id="2806554"/>
    <lineage>
        <taxon>Bacteria</taxon>
        <taxon>Bacillati</taxon>
        <taxon>Actinomycetota</taxon>
        <taxon>Actinomycetes</taxon>
        <taxon>Streptosporangiales</taxon>
        <taxon>Streptosporangiaceae</taxon>
        <taxon>Microbispora</taxon>
    </lineage>
</organism>
<dbReference type="Pfam" id="PF03237">
    <property type="entry name" value="Terminase_6N"/>
    <property type="match status" value="1"/>
</dbReference>
<dbReference type="EMBL" id="JAFCNB010000003">
    <property type="protein sequence ID" value="MBP2703497.1"/>
    <property type="molecule type" value="Genomic_DNA"/>
</dbReference>
<dbReference type="Proteomes" id="UP000674234">
    <property type="component" value="Unassembled WGS sequence"/>
</dbReference>
<feature type="compositionally biased region" description="Low complexity" evidence="1">
    <location>
        <begin position="515"/>
        <end position="525"/>
    </location>
</feature>
<accession>A0A941AI66</accession>
<feature type="region of interest" description="Disordered" evidence="1">
    <location>
        <begin position="508"/>
        <end position="535"/>
    </location>
</feature>
<gene>
    <name evidence="2" type="ORF">JOL79_06755</name>
</gene>
<keyword evidence="3" id="KW-1185">Reference proteome</keyword>
<sequence>MTAAPALDPGDDWRGLPPDQKALYAERLAVACARVGIGLGDAAMPGELARRLDREFVSRAHLRLIDATLARMLAARQAGEPGMRVMINTPPQVGKSSLAGEWCPFWWLSHRPRDRVIVGSYADALARRRGRRVRQYVREHGLAYGLELDPEYASVNDWLLTCGGGMRSTGVGGSLTGIPGDLGVIDDPHKDRAEADSAEIRENVWDWYSSTFSTRLSPGAPLLVIMTPWHPDDLRGRLIKAEGTVDEGGRWVVITLPAFAGTDDPLGREPGDPLPHPKIAEGGVEAARAHWEEKRRTSTPRDWAALFMCDPIDASGALLTAEQLDAAYNPRPVVEPQIVAVAVDPSGGGRDEAGVVGGFRGDDGACYWTHDRSGRMTAEQWGRAACELAAEIDADRIIFEGNYGKDMARLTIRTSWEALAREWAERRPGEPNPYADRLPPRIVEVHSKRGKLLRAEPVAAQVVEARVFMTARMPELVGQWLTWRPTSSLSPGRIDASVHLTLALLRPPGTDTVVSSPKGGPSGKSPIHRRRIDRG</sequence>
<reference evidence="2" key="1">
    <citation type="submission" date="2021-02" db="EMBL/GenBank/DDBJ databases">
        <title>Draft genome sequence of Microbispora sp. RL4-1S isolated from rice leaves in Thailand.</title>
        <authorList>
            <person name="Muangham S."/>
            <person name="Duangmal K."/>
        </authorList>
    </citation>
    <scope>NUCLEOTIDE SEQUENCE</scope>
    <source>
        <strain evidence="2">RL4-1S</strain>
    </source>
</reference>
<dbReference type="AlphaFoldDB" id="A0A941AI66"/>
<feature type="compositionally biased region" description="Basic residues" evidence="1">
    <location>
        <begin position="526"/>
        <end position="535"/>
    </location>
</feature>
<evidence type="ECO:0000313" key="2">
    <source>
        <dbReference type="EMBL" id="MBP2703497.1"/>
    </source>
</evidence>
<dbReference type="RefSeq" id="WP_210154809.1">
    <property type="nucleotide sequence ID" value="NZ_JAFCNB010000003.1"/>
</dbReference>